<evidence type="ECO:0000313" key="3">
    <source>
        <dbReference type="Proteomes" id="UP000070263"/>
    </source>
</evidence>
<name>A0A133VHX7_9EURY</name>
<evidence type="ECO:0000256" key="1">
    <source>
        <dbReference type="SAM" id="Coils"/>
    </source>
</evidence>
<keyword evidence="3" id="KW-1185">Reference proteome</keyword>
<dbReference type="InterPro" id="IPR036388">
    <property type="entry name" value="WH-like_DNA-bd_sf"/>
</dbReference>
<keyword evidence="1" id="KW-0175">Coiled coil</keyword>
<feature type="coiled-coil region" evidence="1">
    <location>
        <begin position="62"/>
        <end position="89"/>
    </location>
</feature>
<accession>A0A133VHX7</accession>
<proteinExistence type="predicted"/>
<dbReference type="EMBL" id="LHYE01000060">
    <property type="protein sequence ID" value="KXB06042.1"/>
    <property type="molecule type" value="Genomic_DNA"/>
</dbReference>
<evidence type="ECO:0000313" key="2">
    <source>
        <dbReference type="EMBL" id="KXB06042.1"/>
    </source>
</evidence>
<sequence length="191" mass="22359">MTKIQQHLSKQQKAILKVLADEDLEMNPSNGRFDKFVEILPIGKRVNALSLKIAREFNGEYGDRMNNRKEKLEELVDRAKEGNNETDVEEDITNVLGAFFHEGGRHKNKVLTSKHRASFSRSLKRLEDKGLIERVYDTKFDSDKDNARYIKKEENDCKTQRAILTERGREVAREVKRRVEDDRYSLEFETL</sequence>
<comment type="caution">
    <text evidence="2">The sequence shown here is derived from an EMBL/GenBank/DDBJ whole genome shotgun (WGS) entry which is preliminary data.</text>
</comment>
<gene>
    <name evidence="2" type="ORF">AKJ51_04325</name>
</gene>
<dbReference type="AlphaFoldDB" id="A0A133VHX7"/>
<reference evidence="2 3" key="1">
    <citation type="journal article" date="2016" name="Sci. Rep.">
        <title>Metabolic traits of an uncultured archaeal lineage -MSBL1- from brine pools of the Red Sea.</title>
        <authorList>
            <person name="Mwirichia R."/>
            <person name="Alam I."/>
            <person name="Rashid M."/>
            <person name="Vinu M."/>
            <person name="Ba-Alawi W."/>
            <person name="Anthony Kamau A."/>
            <person name="Kamanda Ngugi D."/>
            <person name="Goker M."/>
            <person name="Klenk H.P."/>
            <person name="Bajic V."/>
            <person name="Stingl U."/>
        </authorList>
    </citation>
    <scope>NUCLEOTIDE SEQUENCE [LARGE SCALE GENOMIC DNA]</scope>
    <source>
        <strain evidence="2">SCGC-AAA382A20</strain>
    </source>
</reference>
<organism evidence="2 3">
    <name type="scientific">candidate division MSBL1 archaeon SCGC-AAA382A20</name>
    <dbReference type="NCBI Taxonomy" id="1698280"/>
    <lineage>
        <taxon>Archaea</taxon>
        <taxon>Methanobacteriati</taxon>
        <taxon>Methanobacteriota</taxon>
        <taxon>candidate division MSBL1</taxon>
    </lineage>
</organism>
<dbReference type="Gene3D" id="1.10.10.10">
    <property type="entry name" value="Winged helix-like DNA-binding domain superfamily/Winged helix DNA-binding domain"/>
    <property type="match status" value="1"/>
</dbReference>
<protein>
    <submittedName>
        <fullName evidence="2">Uncharacterized protein</fullName>
    </submittedName>
</protein>
<dbReference type="Proteomes" id="UP000070263">
    <property type="component" value="Unassembled WGS sequence"/>
</dbReference>